<dbReference type="NCBIfam" id="TIGR01617">
    <property type="entry name" value="arsC_related"/>
    <property type="match status" value="1"/>
</dbReference>
<organism evidence="3 4">
    <name type="scientific">Ignatzschineria ureiclastica</name>
    <dbReference type="NCBI Taxonomy" id="472582"/>
    <lineage>
        <taxon>Bacteria</taxon>
        <taxon>Pseudomonadati</taxon>
        <taxon>Pseudomonadota</taxon>
        <taxon>Gammaproteobacteria</taxon>
        <taxon>Cardiobacteriales</taxon>
        <taxon>Ignatzschineriaceae</taxon>
        <taxon>Ignatzschineria</taxon>
    </lineage>
</organism>
<name>A0A2U2ADL4_9GAMM</name>
<dbReference type="PROSITE" id="PS51353">
    <property type="entry name" value="ARSC"/>
    <property type="match status" value="1"/>
</dbReference>
<comment type="caution">
    <text evidence="3">The sequence shown here is derived from an EMBL/GenBank/DDBJ whole genome shotgun (WGS) entry which is preliminary data.</text>
</comment>
<evidence type="ECO:0000256" key="2">
    <source>
        <dbReference type="PROSITE-ProRule" id="PRU01282"/>
    </source>
</evidence>
<dbReference type="PANTHER" id="PTHR30041">
    <property type="entry name" value="ARSENATE REDUCTASE"/>
    <property type="match status" value="1"/>
</dbReference>
<protein>
    <submittedName>
        <fullName evidence="3">Arsenate reductase</fullName>
    </submittedName>
</protein>
<evidence type="ECO:0000313" key="3">
    <source>
        <dbReference type="EMBL" id="PWD80752.1"/>
    </source>
</evidence>
<evidence type="ECO:0000256" key="1">
    <source>
        <dbReference type="ARBA" id="ARBA00007198"/>
    </source>
</evidence>
<reference evidence="4" key="1">
    <citation type="submission" date="2018-05" db="EMBL/GenBank/DDBJ databases">
        <title>Ignatzschineria dubaiensis sp. nov., isolated from necrotic foot tissues of dromedaries (Camelus dromedarius) and associated maggots in Dubai, United Arab Emirates.</title>
        <authorList>
            <person name="Tsang C.C."/>
            <person name="Tang J.Y.M."/>
            <person name="Fong J.Y.H."/>
            <person name="Kinne J."/>
            <person name="Lee H.H."/>
            <person name="Joseph M."/>
            <person name="Jose S."/>
            <person name="Schuster R.K."/>
            <person name="Tang Y."/>
            <person name="Sivakumar S."/>
            <person name="Chen J.H.K."/>
            <person name="Teng J.L.L."/>
            <person name="Lau S.K.P."/>
            <person name="Wernery U."/>
            <person name="Woo P.C.Y."/>
        </authorList>
    </citation>
    <scope>NUCLEOTIDE SEQUENCE [LARGE SCALE GENOMIC DNA]</scope>
    <source>
        <strain evidence="4">KCTC 22644</strain>
    </source>
</reference>
<dbReference type="SUPFAM" id="SSF52833">
    <property type="entry name" value="Thioredoxin-like"/>
    <property type="match status" value="1"/>
</dbReference>
<accession>A0A2U2ADL4</accession>
<dbReference type="EMBL" id="QEWQ01000004">
    <property type="protein sequence ID" value="PWD80752.1"/>
    <property type="molecule type" value="Genomic_DNA"/>
</dbReference>
<gene>
    <name evidence="3" type="ORF">DC083_06485</name>
</gene>
<dbReference type="Pfam" id="PF03960">
    <property type="entry name" value="ArsC"/>
    <property type="match status" value="1"/>
</dbReference>
<dbReference type="CDD" id="cd03035">
    <property type="entry name" value="ArsC_Yffb"/>
    <property type="match status" value="1"/>
</dbReference>
<comment type="similarity">
    <text evidence="1 2">Belongs to the ArsC family.</text>
</comment>
<dbReference type="InterPro" id="IPR036249">
    <property type="entry name" value="Thioredoxin-like_sf"/>
</dbReference>
<dbReference type="OrthoDB" id="9803749at2"/>
<sequence length="119" mass="13363">MMIVYGIKNCNTMKKAFTWLDEHHIAYEFVDYRNPGLSTETLQGILKLIDLDDLVNKRSTSWRALSDSDKEAVLNPATAIAVLQAHPTLIKRPLIVEGSKAYVGFSEEAFTQQFVSSLS</sequence>
<dbReference type="AlphaFoldDB" id="A0A2U2ADL4"/>
<dbReference type="Gene3D" id="3.40.30.10">
    <property type="entry name" value="Glutaredoxin"/>
    <property type="match status" value="1"/>
</dbReference>
<evidence type="ECO:0000313" key="4">
    <source>
        <dbReference type="Proteomes" id="UP000245020"/>
    </source>
</evidence>
<dbReference type="PANTHER" id="PTHR30041:SF8">
    <property type="entry name" value="PROTEIN YFFB"/>
    <property type="match status" value="1"/>
</dbReference>
<keyword evidence="4" id="KW-1185">Reference proteome</keyword>
<proteinExistence type="inferred from homology"/>
<dbReference type="InterPro" id="IPR006660">
    <property type="entry name" value="Arsenate_reductase-like"/>
</dbReference>
<dbReference type="Proteomes" id="UP000245020">
    <property type="component" value="Unassembled WGS sequence"/>
</dbReference>
<dbReference type="InterPro" id="IPR006504">
    <property type="entry name" value="Tscrpt_reg_Spx/MgsR"/>
</dbReference>